<gene>
    <name evidence="3" type="ordered locus">PAS_chr2-1_0883</name>
</gene>
<dbReference type="Proteomes" id="UP000000314">
    <property type="component" value="Chromosome 2"/>
</dbReference>
<keyword evidence="2" id="KW-0732">Signal</keyword>
<evidence type="ECO:0000256" key="2">
    <source>
        <dbReference type="SAM" id="SignalP"/>
    </source>
</evidence>
<evidence type="ECO:0000313" key="4">
    <source>
        <dbReference type="Proteomes" id="UP000000314"/>
    </source>
</evidence>
<accession>C4R1N1</accession>
<dbReference type="HOGENOM" id="CLU_1175809_0_0_1"/>
<dbReference type="InParanoid" id="C4R1N1"/>
<dbReference type="RefSeq" id="XP_002491685.1">
    <property type="nucleotide sequence ID" value="XM_002491640.1"/>
</dbReference>
<evidence type="ECO:0000313" key="3">
    <source>
        <dbReference type="EMBL" id="CAY69405.1"/>
    </source>
</evidence>
<proteinExistence type="predicted"/>
<dbReference type="EMBL" id="FN392320">
    <property type="protein sequence ID" value="CAY69405.1"/>
    <property type="molecule type" value="Genomic_DNA"/>
</dbReference>
<dbReference type="GeneID" id="8198372"/>
<feature type="compositionally biased region" description="Basic and acidic residues" evidence="1">
    <location>
        <begin position="219"/>
        <end position="236"/>
    </location>
</feature>
<sequence length="236" mass="27112">MKSLILNIISVTLAITSTAASAPVESIFANQPDSSLTDTNDGVGVGMSTIKEEDFGKHFVENQILDEAVIMSLKLRKGVNLFFLDDIGLATELIGNKIAQIEAIDLSERLAQSWTNIRKNRLFGKREAEAEAEAEAFRWRNNEKNQPFGKREAEAEAEAGSRSRSVQMEEQREEPTIWQARSRSRSRSRSVQMEEQREEPTIWQERSRRRSRSRSRSVQMEEQREEPTIWQERGFH</sequence>
<dbReference type="AlphaFoldDB" id="C4R1N1"/>
<feature type="region of interest" description="Disordered" evidence="1">
    <location>
        <begin position="137"/>
        <end position="236"/>
    </location>
</feature>
<evidence type="ECO:0008006" key="5">
    <source>
        <dbReference type="Google" id="ProtNLM"/>
    </source>
</evidence>
<keyword evidence="4" id="KW-1185">Reference proteome</keyword>
<name>C4R1N1_KOMPG</name>
<protein>
    <recommendedName>
        <fullName evidence="5">Mating factor alpha</fullName>
    </recommendedName>
</protein>
<evidence type="ECO:0000256" key="1">
    <source>
        <dbReference type="SAM" id="MobiDB-lite"/>
    </source>
</evidence>
<dbReference type="OrthoDB" id="10555013at2759"/>
<organism evidence="3 4">
    <name type="scientific">Komagataella phaffii (strain GS115 / ATCC 20864)</name>
    <name type="common">Yeast</name>
    <name type="synonym">Pichia pastoris</name>
    <dbReference type="NCBI Taxonomy" id="644223"/>
    <lineage>
        <taxon>Eukaryota</taxon>
        <taxon>Fungi</taxon>
        <taxon>Dikarya</taxon>
        <taxon>Ascomycota</taxon>
        <taxon>Saccharomycotina</taxon>
        <taxon>Pichiomycetes</taxon>
        <taxon>Pichiales</taxon>
        <taxon>Pichiaceae</taxon>
        <taxon>Komagataella</taxon>
    </lineage>
</organism>
<feature type="chain" id="PRO_5002941017" description="Mating factor alpha" evidence="2">
    <location>
        <begin position="21"/>
        <end position="236"/>
    </location>
</feature>
<feature type="compositionally biased region" description="Basic and acidic residues" evidence="1">
    <location>
        <begin position="137"/>
        <end position="154"/>
    </location>
</feature>
<reference evidence="3 4" key="1">
    <citation type="journal article" date="2009" name="Nat. Biotechnol.">
        <title>Genome sequence of the recombinant protein production host Pichia pastoris.</title>
        <authorList>
            <person name="De Schutter K."/>
            <person name="Lin Y.C."/>
            <person name="Tiels P."/>
            <person name="Van Hecke A."/>
            <person name="Glinka S."/>
            <person name="Weber-Lehmann J."/>
            <person name="Rouze P."/>
            <person name="Van de Peer Y."/>
            <person name="Callewaert N."/>
        </authorList>
    </citation>
    <scope>NUCLEOTIDE SEQUENCE [LARGE SCALE GENOMIC DNA]</scope>
    <source>
        <strain evidence="4">GS115 / ATCC 20864</strain>
    </source>
</reference>
<dbReference type="KEGG" id="ppa:PAS_chr2-1_0883"/>
<feature type="signal peptide" evidence="2">
    <location>
        <begin position="1"/>
        <end position="20"/>
    </location>
</feature>